<name>A0ACC2TSB8_9FUNG</name>
<comment type="caution">
    <text evidence="1">The sequence shown here is derived from an EMBL/GenBank/DDBJ whole genome shotgun (WGS) entry which is preliminary data.</text>
</comment>
<sequence length="211" mass="22259">MVPFNGPWAILGKSLSYIVKLAPILWWALPSGPVGRQPASSQKPPMRWIPDNWLGACQPPGPPASPRLLAPQTTCPLPGSQPAVSHPPRCQLPLPSSQSKGNLTCGQLNQSLATGPKLGNNPCPPEQGQTKVSSLSINSTPSQWGSGAQTTWLGPNFSQTKPSGTKIDSANNLAPIFHLATGQQEAIGSHQELPNQPQITGEQDLVPILNA</sequence>
<protein>
    <submittedName>
        <fullName evidence="1">Uncharacterized protein</fullName>
    </submittedName>
</protein>
<dbReference type="EMBL" id="QTSX02002210">
    <property type="protein sequence ID" value="KAJ9077261.1"/>
    <property type="molecule type" value="Genomic_DNA"/>
</dbReference>
<organism evidence="1 2">
    <name type="scientific">Entomophthora muscae</name>
    <dbReference type="NCBI Taxonomy" id="34485"/>
    <lineage>
        <taxon>Eukaryota</taxon>
        <taxon>Fungi</taxon>
        <taxon>Fungi incertae sedis</taxon>
        <taxon>Zoopagomycota</taxon>
        <taxon>Entomophthoromycotina</taxon>
        <taxon>Entomophthoromycetes</taxon>
        <taxon>Entomophthorales</taxon>
        <taxon>Entomophthoraceae</taxon>
        <taxon>Entomophthora</taxon>
    </lineage>
</organism>
<gene>
    <name evidence="1" type="ORF">DSO57_1018493</name>
</gene>
<evidence type="ECO:0000313" key="1">
    <source>
        <dbReference type="EMBL" id="KAJ9077261.1"/>
    </source>
</evidence>
<reference evidence="1" key="1">
    <citation type="submission" date="2022-04" db="EMBL/GenBank/DDBJ databases">
        <title>Genome of the entomopathogenic fungus Entomophthora muscae.</title>
        <authorList>
            <person name="Elya C."/>
            <person name="Lovett B.R."/>
            <person name="Lee E."/>
            <person name="Macias A.M."/>
            <person name="Hajek A.E."/>
            <person name="De Bivort B.L."/>
            <person name="Kasson M.T."/>
            <person name="De Fine Licht H.H."/>
            <person name="Stajich J.E."/>
        </authorList>
    </citation>
    <scope>NUCLEOTIDE SEQUENCE</scope>
    <source>
        <strain evidence="1">Berkeley</strain>
    </source>
</reference>
<evidence type="ECO:0000313" key="2">
    <source>
        <dbReference type="Proteomes" id="UP001165960"/>
    </source>
</evidence>
<dbReference type="Proteomes" id="UP001165960">
    <property type="component" value="Unassembled WGS sequence"/>
</dbReference>
<accession>A0ACC2TSB8</accession>
<proteinExistence type="predicted"/>
<keyword evidence="2" id="KW-1185">Reference proteome</keyword>